<organism evidence="1">
    <name type="scientific">marine sediment metagenome</name>
    <dbReference type="NCBI Taxonomy" id="412755"/>
    <lineage>
        <taxon>unclassified sequences</taxon>
        <taxon>metagenomes</taxon>
        <taxon>ecological metagenomes</taxon>
    </lineage>
</organism>
<dbReference type="Pfam" id="PF23148">
    <property type="entry name" value="Gp77"/>
    <property type="match status" value="1"/>
</dbReference>
<dbReference type="EMBL" id="LAZR01001978">
    <property type="protein sequence ID" value="KKN36250.1"/>
    <property type="molecule type" value="Genomic_DNA"/>
</dbReference>
<gene>
    <name evidence="1" type="ORF">LCGC14_0775400</name>
</gene>
<protein>
    <submittedName>
        <fullName evidence="1">Uncharacterized protein</fullName>
    </submittedName>
</protein>
<accession>A0A0F9PX75</accession>
<reference evidence="1" key="1">
    <citation type="journal article" date="2015" name="Nature">
        <title>Complex archaea that bridge the gap between prokaryotes and eukaryotes.</title>
        <authorList>
            <person name="Spang A."/>
            <person name="Saw J.H."/>
            <person name="Jorgensen S.L."/>
            <person name="Zaremba-Niedzwiedzka K."/>
            <person name="Martijn J."/>
            <person name="Lind A.E."/>
            <person name="van Eijk R."/>
            <person name="Schleper C."/>
            <person name="Guy L."/>
            <person name="Ettema T.J."/>
        </authorList>
    </citation>
    <scope>NUCLEOTIDE SEQUENCE</scope>
</reference>
<dbReference type="AlphaFoldDB" id="A0A0F9PX75"/>
<dbReference type="InterPro" id="IPR056928">
    <property type="entry name" value="Gp77-like"/>
</dbReference>
<comment type="caution">
    <text evidence="1">The sequence shown here is derived from an EMBL/GenBank/DDBJ whole genome shotgun (WGS) entry which is preliminary data.</text>
</comment>
<sequence length="91" mass="10110">MSIPTLLKDPHAILDYGFDWNLWLATGETIVTSAWTIPDGITKDSDTNTTTTTTAWLSGGTAREEYLLVNRITTSAGRTEDRSVHIKVENR</sequence>
<name>A0A0F9PX75_9ZZZZ</name>
<proteinExistence type="predicted"/>
<evidence type="ECO:0000313" key="1">
    <source>
        <dbReference type="EMBL" id="KKN36250.1"/>
    </source>
</evidence>